<dbReference type="SUPFAM" id="SSF46785">
    <property type="entry name" value="Winged helix' DNA-binding domain"/>
    <property type="match status" value="1"/>
</dbReference>
<evidence type="ECO:0000256" key="3">
    <source>
        <dbReference type="ARBA" id="ARBA00023163"/>
    </source>
</evidence>
<organism evidence="5 6">
    <name type="scientific">Roseovarius aquimarinus</name>
    <dbReference type="NCBI Taxonomy" id="1229156"/>
    <lineage>
        <taxon>Bacteria</taxon>
        <taxon>Pseudomonadati</taxon>
        <taxon>Pseudomonadota</taxon>
        <taxon>Alphaproteobacteria</taxon>
        <taxon>Rhodobacterales</taxon>
        <taxon>Roseobacteraceae</taxon>
        <taxon>Roseovarius</taxon>
    </lineage>
</organism>
<evidence type="ECO:0000259" key="4">
    <source>
        <dbReference type="PROSITE" id="PS50995"/>
    </source>
</evidence>
<keyword evidence="3" id="KW-0804">Transcription</keyword>
<keyword evidence="6" id="KW-1185">Reference proteome</keyword>
<dbReference type="PANTHER" id="PTHR35790">
    <property type="entry name" value="HTH-TYPE TRANSCRIPTIONAL REGULATOR PCHR"/>
    <property type="match status" value="1"/>
</dbReference>
<accession>A0ABW7I8Y0</accession>
<evidence type="ECO:0000256" key="2">
    <source>
        <dbReference type="ARBA" id="ARBA00023125"/>
    </source>
</evidence>
<dbReference type="InterPro" id="IPR052067">
    <property type="entry name" value="Metal_resp_HTH_trans_reg"/>
</dbReference>
<dbReference type="PANTHER" id="PTHR35790:SF4">
    <property type="entry name" value="HTH-TYPE TRANSCRIPTIONAL REGULATOR PCHR"/>
    <property type="match status" value="1"/>
</dbReference>
<gene>
    <name evidence="5" type="ORF">ACGRVM_10485</name>
</gene>
<protein>
    <submittedName>
        <fullName evidence="5">MarR family winged helix-turn-helix transcriptional regulator</fullName>
    </submittedName>
</protein>
<evidence type="ECO:0000256" key="1">
    <source>
        <dbReference type="ARBA" id="ARBA00023015"/>
    </source>
</evidence>
<dbReference type="Pfam" id="PF12802">
    <property type="entry name" value="MarR_2"/>
    <property type="match status" value="1"/>
</dbReference>
<dbReference type="InterPro" id="IPR000835">
    <property type="entry name" value="HTH_MarR-typ"/>
</dbReference>
<dbReference type="Gene3D" id="1.10.10.10">
    <property type="entry name" value="Winged helix-like DNA-binding domain superfamily/Winged helix DNA-binding domain"/>
    <property type="match status" value="1"/>
</dbReference>
<dbReference type="Proteomes" id="UP001607157">
    <property type="component" value="Unassembled WGS sequence"/>
</dbReference>
<proteinExistence type="predicted"/>
<reference evidence="5 6" key="1">
    <citation type="submission" date="2024-10" db="EMBL/GenBank/DDBJ databases">
        <authorList>
            <person name="Yang X.-N."/>
        </authorList>
    </citation>
    <scope>NUCLEOTIDE SEQUENCE [LARGE SCALE GENOMIC DNA]</scope>
    <source>
        <strain evidence="5 6">CAU 1059</strain>
    </source>
</reference>
<sequence length="161" mass="18014">MKLIDILDGTPLPIGYRIAFLTAFFREPLLRRIERDHGLIRPEWTVLVCLAFRSGLNARDICEVTEQPSNSVSRGVSSLLAKGLIARRPDPEDARRSLLSLTHAGRAAHDAGMALFRQAEDAMTASLDPAERTMLIRLLDKMARDVPRWKTCPPYNEAPHG</sequence>
<keyword evidence="1" id="KW-0805">Transcription regulation</keyword>
<dbReference type="InterPro" id="IPR036388">
    <property type="entry name" value="WH-like_DNA-bd_sf"/>
</dbReference>
<evidence type="ECO:0000313" key="5">
    <source>
        <dbReference type="EMBL" id="MFH0254322.1"/>
    </source>
</evidence>
<keyword evidence="2" id="KW-0238">DNA-binding</keyword>
<dbReference type="PROSITE" id="PS50995">
    <property type="entry name" value="HTH_MARR_2"/>
    <property type="match status" value="1"/>
</dbReference>
<dbReference type="SMART" id="SM00347">
    <property type="entry name" value="HTH_MARR"/>
    <property type="match status" value="1"/>
</dbReference>
<feature type="domain" description="HTH marR-type" evidence="4">
    <location>
        <begin position="1"/>
        <end position="144"/>
    </location>
</feature>
<evidence type="ECO:0000313" key="6">
    <source>
        <dbReference type="Proteomes" id="UP001607157"/>
    </source>
</evidence>
<dbReference type="RefSeq" id="WP_377170119.1">
    <property type="nucleotide sequence ID" value="NZ_JBHTJC010000002.1"/>
</dbReference>
<dbReference type="InterPro" id="IPR036390">
    <property type="entry name" value="WH_DNA-bd_sf"/>
</dbReference>
<comment type="caution">
    <text evidence="5">The sequence shown here is derived from an EMBL/GenBank/DDBJ whole genome shotgun (WGS) entry which is preliminary data.</text>
</comment>
<name>A0ABW7I8Y0_9RHOB</name>
<dbReference type="EMBL" id="JBIHMM010000002">
    <property type="protein sequence ID" value="MFH0254322.1"/>
    <property type="molecule type" value="Genomic_DNA"/>
</dbReference>